<comment type="similarity">
    <text evidence="2">Belongs to the ABC transporter superfamily.</text>
</comment>
<keyword evidence="9" id="KW-0472">Membrane</keyword>
<dbReference type="Proteomes" id="UP000051401">
    <property type="component" value="Unassembled WGS sequence"/>
</dbReference>
<keyword evidence="3" id="KW-0813">Transport</keyword>
<keyword evidence="14" id="KW-1185">Reference proteome</keyword>
<dbReference type="InterPro" id="IPR027417">
    <property type="entry name" value="P-loop_NTPase"/>
</dbReference>
<dbReference type="PATRIC" id="fig|540747.5.peg.1949"/>
<reference evidence="12 14" key="1">
    <citation type="submission" date="2015-04" db="EMBL/GenBank/DDBJ databases">
        <title>The draft genome sequence of Roseovarius indicus B108T.</title>
        <authorList>
            <person name="Li G."/>
            <person name="Lai Q."/>
            <person name="Shao Z."/>
            <person name="Yan P."/>
        </authorList>
    </citation>
    <scope>NUCLEOTIDE SEQUENCE [LARGE SCALE GENOMIC DNA]</scope>
    <source>
        <strain evidence="12 14">B108</strain>
    </source>
</reference>
<dbReference type="EMBL" id="CP031598">
    <property type="protein sequence ID" value="QEW28031.1"/>
    <property type="molecule type" value="Genomic_DNA"/>
</dbReference>
<evidence type="ECO:0000256" key="7">
    <source>
        <dbReference type="ARBA" id="ARBA00022840"/>
    </source>
</evidence>
<keyword evidence="5" id="KW-0997">Cell inner membrane</keyword>
<evidence type="ECO:0000256" key="1">
    <source>
        <dbReference type="ARBA" id="ARBA00004417"/>
    </source>
</evidence>
<evidence type="ECO:0000313" key="13">
    <source>
        <dbReference type="EMBL" id="QEW28031.1"/>
    </source>
</evidence>
<dbReference type="GO" id="GO:0005886">
    <property type="term" value="C:plasma membrane"/>
    <property type="evidence" value="ECO:0007669"/>
    <property type="project" value="UniProtKB-SubCell"/>
</dbReference>
<dbReference type="CDD" id="cd03257">
    <property type="entry name" value="ABC_NikE_OppD_transporters"/>
    <property type="match status" value="2"/>
</dbReference>
<evidence type="ECO:0000313" key="14">
    <source>
        <dbReference type="Proteomes" id="UP000051401"/>
    </source>
</evidence>
<organism evidence="12 14">
    <name type="scientific">Roseovarius indicus</name>
    <dbReference type="NCBI Taxonomy" id="540747"/>
    <lineage>
        <taxon>Bacteria</taxon>
        <taxon>Pseudomonadati</taxon>
        <taxon>Pseudomonadota</taxon>
        <taxon>Alphaproteobacteria</taxon>
        <taxon>Rhodobacterales</taxon>
        <taxon>Roseobacteraceae</taxon>
        <taxon>Roseovarius</taxon>
    </lineage>
</organism>
<dbReference type="InterPro" id="IPR050388">
    <property type="entry name" value="ABC_Ni/Peptide_Import"/>
</dbReference>
<evidence type="ECO:0000256" key="3">
    <source>
        <dbReference type="ARBA" id="ARBA00022448"/>
    </source>
</evidence>
<evidence type="ECO:0000256" key="4">
    <source>
        <dbReference type="ARBA" id="ARBA00022475"/>
    </source>
</evidence>
<gene>
    <name evidence="13" type="primary">gsiA_8</name>
    <name evidence="13" type="ORF">RIdsm_03856</name>
    <name evidence="12" type="ORF">XM52_20915</name>
</gene>
<dbReference type="PROSITE" id="PS50893">
    <property type="entry name" value="ABC_TRANSPORTER_2"/>
    <property type="match status" value="2"/>
</dbReference>
<dbReference type="InterPro" id="IPR003439">
    <property type="entry name" value="ABC_transporter-like_ATP-bd"/>
</dbReference>
<dbReference type="KEGG" id="rid:RIdsm_03856"/>
<dbReference type="InterPro" id="IPR013563">
    <property type="entry name" value="Oligopep_ABC_C"/>
</dbReference>
<evidence type="ECO:0000256" key="10">
    <source>
        <dbReference type="SAM" id="MobiDB-lite"/>
    </source>
</evidence>
<proteinExistence type="inferred from homology"/>
<protein>
    <submittedName>
        <fullName evidence="12">ABC transporter</fullName>
    </submittedName>
    <submittedName>
        <fullName evidence="13">Glutathione import ATP-binding protein GsiA</fullName>
        <ecNumber evidence="13">3.6.3.-</ecNumber>
    </submittedName>
</protein>
<dbReference type="Gene3D" id="3.40.50.300">
    <property type="entry name" value="P-loop containing nucleotide triphosphate hydrolases"/>
    <property type="match status" value="2"/>
</dbReference>
<dbReference type="STRING" id="540747.SAMN04488031_113105"/>
<sequence>MVTKFKESDVLLKVRDLKIQGYTDETWVDIIKGVDLTLHRGEVMGLIGESGAGKSTIGAAAMGYARDGTRISDGSIEFDGMELTTASESEKRALRGSRIAYVAQSAAASFNPAHKLIDQHTEAPVQYRIKKRMEAQEDAVELYRRLRLPNPEEIGFRYPHQVSGGQLQRAMTAMAMSCRPDLIIFDEPTTALDVTTQIEVLAAIRDIVDQFNTAAIYITHDLAVVAQMADTIKVLLKGEEVEEAPTKEMLESPKEDYTKSLWAVRSFKRPQKHRPKDGTPLISVQNVDASYTGGAKVLDDVSFDIYEGMTVAVVGESGSGKSTTARVITGLLPPSKGQVMFKGEPFPPNYKDRTRDQLRQCQMIYQMADTALNPKVRIAEIIGRPAQFYSGLSGAALKNRIDELLDLIELEPSKFYNRYPPELSGGQKQRIGIARALAAEPTFIVCDEVTSALDQLVAEGILKLLDRLQNELNLAYMFITHDLATVRSIADEVVVMQHGKVVEQGPKDEMFTPPHHPYTDLLLSSVPEMDPDWLTTLLEERGVDNVGDAASAKIDPGDEKVEGTDTDSKTEKSS</sequence>
<dbReference type="EC" id="3.6.3.-" evidence="13"/>
<keyword evidence="8" id="KW-1278">Translocase</keyword>
<feature type="compositionally biased region" description="Basic and acidic residues" evidence="10">
    <location>
        <begin position="555"/>
        <end position="574"/>
    </location>
</feature>
<accession>A0A0T5P4H5</accession>
<keyword evidence="13" id="KW-0378">Hydrolase</keyword>
<dbReference type="RefSeq" id="WP_057819198.1">
    <property type="nucleotide sequence ID" value="NZ_CAXRJZ010000026.1"/>
</dbReference>
<dbReference type="GO" id="GO:0016887">
    <property type="term" value="F:ATP hydrolysis activity"/>
    <property type="evidence" value="ECO:0007669"/>
    <property type="project" value="InterPro"/>
</dbReference>
<dbReference type="AlphaFoldDB" id="A0A0T5P4H5"/>
<dbReference type="Pfam" id="PF08352">
    <property type="entry name" value="oligo_HPY"/>
    <property type="match status" value="1"/>
</dbReference>
<evidence type="ECO:0000256" key="2">
    <source>
        <dbReference type="ARBA" id="ARBA00005417"/>
    </source>
</evidence>
<evidence type="ECO:0000256" key="8">
    <source>
        <dbReference type="ARBA" id="ARBA00022967"/>
    </source>
</evidence>
<dbReference type="Pfam" id="PF00005">
    <property type="entry name" value="ABC_tran"/>
    <property type="match status" value="2"/>
</dbReference>
<evidence type="ECO:0000256" key="9">
    <source>
        <dbReference type="ARBA" id="ARBA00023136"/>
    </source>
</evidence>
<dbReference type="PANTHER" id="PTHR43297">
    <property type="entry name" value="OLIGOPEPTIDE TRANSPORT ATP-BINDING PROTEIN APPD"/>
    <property type="match status" value="1"/>
</dbReference>
<evidence type="ECO:0000256" key="6">
    <source>
        <dbReference type="ARBA" id="ARBA00022741"/>
    </source>
</evidence>
<evidence type="ECO:0000256" key="5">
    <source>
        <dbReference type="ARBA" id="ARBA00022519"/>
    </source>
</evidence>
<dbReference type="SMART" id="SM00382">
    <property type="entry name" value="AAA"/>
    <property type="match status" value="2"/>
</dbReference>
<dbReference type="GO" id="GO:0015833">
    <property type="term" value="P:peptide transport"/>
    <property type="evidence" value="ECO:0007669"/>
    <property type="project" value="InterPro"/>
</dbReference>
<dbReference type="InterPro" id="IPR003593">
    <property type="entry name" value="AAA+_ATPase"/>
</dbReference>
<dbReference type="OrthoDB" id="9802264at2"/>
<reference evidence="13 15" key="2">
    <citation type="submission" date="2018-08" db="EMBL/GenBank/DDBJ databases">
        <title>Genetic Globetrotter - A new plasmid hitch-hiking vast phylogenetic and geographic distances.</title>
        <authorList>
            <person name="Vollmers J."/>
            <person name="Petersen J."/>
        </authorList>
    </citation>
    <scope>NUCLEOTIDE SEQUENCE [LARGE SCALE GENOMIC DNA]</scope>
    <source>
        <strain evidence="13 15">DSM 26383</strain>
    </source>
</reference>
<evidence type="ECO:0000313" key="12">
    <source>
        <dbReference type="EMBL" id="KRS16027.1"/>
    </source>
</evidence>
<evidence type="ECO:0000259" key="11">
    <source>
        <dbReference type="PROSITE" id="PS50893"/>
    </source>
</evidence>
<keyword evidence="7 13" id="KW-0067">ATP-binding</keyword>
<dbReference type="EMBL" id="LAXI01000017">
    <property type="protein sequence ID" value="KRS16027.1"/>
    <property type="molecule type" value="Genomic_DNA"/>
</dbReference>
<dbReference type="InterPro" id="IPR017871">
    <property type="entry name" value="ABC_transporter-like_CS"/>
</dbReference>
<keyword evidence="6" id="KW-0547">Nucleotide-binding</keyword>
<dbReference type="PROSITE" id="PS00211">
    <property type="entry name" value="ABC_TRANSPORTER_1"/>
    <property type="match status" value="1"/>
</dbReference>
<dbReference type="PANTHER" id="PTHR43297:SF14">
    <property type="entry name" value="ATPASE AAA-TYPE CORE DOMAIN-CONTAINING PROTEIN"/>
    <property type="match status" value="1"/>
</dbReference>
<keyword evidence="4" id="KW-1003">Cell membrane</keyword>
<feature type="region of interest" description="Disordered" evidence="10">
    <location>
        <begin position="545"/>
        <end position="574"/>
    </location>
</feature>
<name>A0A0T5P4H5_9RHOB</name>
<dbReference type="Proteomes" id="UP000325785">
    <property type="component" value="Chromosome"/>
</dbReference>
<evidence type="ECO:0000313" key="15">
    <source>
        <dbReference type="Proteomes" id="UP000325785"/>
    </source>
</evidence>
<dbReference type="SUPFAM" id="SSF52540">
    <property type="entry name" value="P-loop containing nucleoside triphosphate hydrolases"/>
    <property type="match status" value="2"/>
</dbReference>
<feature type="domain" description="ABC transporter" evidence="11">
    <location>
        <begin position="12"/>
        <end position="262"/>
    </location>
</feature>
<dbReference type="FunFam" id="3.40.50.300:FF:002585">
    <property type="entry name" value="Glutathione import ATP-binding protein GsiA"/>
    <property type="match status" value="1"/>
</dbReference>
<feature type="domain" description="ABC transporter" evidence="11">
    <location>
        <begin position="282"/>
        <end position="523"/>
    </location>
</feature>
<dbReference type="GO" id="GO:0005524">
    <property type="term" value="F:ATP binding"/>
    <property type="evidence" value="ECO:0007669"/>
    <property type="project" value="UniProtKB-KW"/>
</dbReference>
<comment type="subcellular location">
    <subcellularLocation>
        <location evidence="1">Cell inner membrane</location>
        <topology evidence="1">Peripheral membrane protein</topology>
    </subcellularLocation>
</comment>